<dbReference type="SMART" id="SM00387">
    <property type="entry name" value="HATPase_c"/>
    <property type="match status" value="1"/>
</dbReference>
<evidence type="ECO:0000256" key="2">
    <source>
        <dbReference type="ARBA" id="ARBA00012438"/>
    </source>
</evidence>
<dbReference type="InterPro" id="IPR011495">
    <property type="entry name" value="Sig_transdc_His_kin_sub2_dim/P"/>
</dbReference>
<dbReference type="RefSeq" id="WP_105741617.1">
    <property type="nucleotide sequence ID" value="NZ_PVBR01000005.1"/>
</dbReference>
<keyword evidence="9" id="KW-0472">Membrane</keyword>
<keyword evidence="6 11" id="KW-0418">Kinase</keyword>
<sequence length="475" mass="52779">MSDTSRSLPAFRTHRAYWRQLAVIISLCLVLLTAASTVFLSRGVNKQLIDVSNTYQLLQQADKTLLLVTNMETSQRGYLLTLQSSYLDLYRAASLSIDESLQQLAAMTRDNTSQEARVREIETLTAQKQAEVKQTIELAIGGHLDRALAKIRSDQGKVLMDQLRETVRGFMDEEDRRLIERNERINRTRNWLTIAALAALASAVMLASLLFSRVQRYVKQLSEGQSALLSENVLLEQRVKERTVELENARALAERERQRVEVLLQDSNHRIGNSLATVSSLLGLQLRQATNEDARRVLIAARDRVQAISTAHRRLRLGEDMETARADEFLQAVIDDIRASLTSGDRISFETAFAPLSLYARDVTTMGIILGELVTNAVKHAFPDNRGGTVSVTFGRGEDGVLALTVADDGVGQGNWKNDQQGLGHQGLGMLVIEQLCVQFGDTPHYGSNGDADSNAYTRAGTRAVVRFPSLEVRK</sequence>
<feature type="transmembrane region" description="Helical" evidence="9">
    <location>
        <begin position="20"/>
        <end position="40"/>
    </location>
</feature>
<dbReference type="Pfam" id="PF13581">
    <property type="entry name" value="HATPase_c_2"/>
    <property type="match status" value="1"/>
</dbReference>
<keyword evidence="4" id="KW-0808">Transferase</keyword>
<dbReference type="PANTHER" id="PTHR41523">
    <property type="entry name" value="TWO-COMPONENT SYSTEM SENSOR PROTEIN"/>
    <property type="match status" value="1"/>
</dbReference>
<comment type="caution">
    <text evidence="11">The sequence shown here is derived from an EMBL/GenBank/DDBJ whole genome shotgun (WGS) entry which is preliminary data.</text>
</comment>
<keyword evidence="5" id="KW-0547">Nucleotide-binding</keyword>
<dbReference type="InterPro" id="IPR036890">
    <property type="entry name" value="HATPase_C_sf"/>
</dbReference>
<dbReference type="GO" id="GO:0005524">
    <property type="term" value="F:ATP binding"/>
    <property type="evidence" value="ECO:0007669"/>
    <property type="project" value="UniProtKB-KW"/>
</dbReference>
<keyword evidence="3" id="KW-0597">Phosphoprotein</keyword>
<dbReference type="InterPro" id="IPR007891">
    <property type="entry name" value="CHASE3"/>
</dbReference>
<dbReference type="Gene3D" id="3.30.565.10">
    <property type="entry name" value="Histidine kinase-like ATPase, C-terminal domain"/>
    <property type="match status" value="1"/>
</dbReference>
<dbReference type="Proteomes" id="UP000239434">
    <property type="component" value="Unassembled WGS sequence"/>
</dbReference>
<dbReference type="SUPFAM" id="SSF55874">
    <property type="entry name" value="ATPase domain of HSP90 chaperone/DNA topoisomerase II/histidine kinase"/>
    <property type="match status" value="1"/>
</dbReference>
<evidence type="ECO:0000256" key="7">
    <source>
        <dbReference type="ARBA" id="ARBA00022840"/>
    </source>
</evidence>
<dbReference type="AlphaFoldDB" id="A0A2S9ITZ7"/>
<evidence type="ECO:0000313" key="11">
    <source>
        <dbReference type="EMBL" id="PRD43995.1"/>
    </source>
</evidence>
<dbReference type="GO" id="GO:0004673">
    <property type="term" value="F:protein histidine kinase activity"/>
    <property type="evidence" value="ECO:0007669"/>
    <property type="project" value="UniProtKB-EC"/>
</dbReference>
<feature type="coiled-coil region" evidence="8">
    <location>
        <begin position="236"/>
        <end position="266"/>
    </location>
</feature>
<reference evidence="11 12" key="1">
    <citation type="submission" date="2018-02" db="EMBL/GenBank/DDBJ databases">
        <title>The draft genome of Phyllobacterium sp. 1N-3.</title>
        <authorList>
            <person name="Liu L."/>
            <person name="Li L."/>
            <person name="Zhang X."/>
            <person name="Wang T."/>
            <person name="Liang L."/>
        </authorList>
    </citation>
    <scope>NUCLEOTIDE SEQUENCE [LARGE SCALE GENOMIC DNA]</scope>
    <source>
        <strain evidence="11 12">1N-3</strain>
    </source>
</reference>
<protein>
    <recommendedName>
        <fullName evidence="2">histidine kinase</fullName>
        <ecNumber evidence="2">2.7.13.3</ecNumber>
    </recommendedName>
</protein>
<evidence type="ECO:0000256" key="8">
    <source>
        <dbReference type="SAM" id="Coils"/>
    </source>
</evidence>
<evidence type="ECO:0000259" key="10">
    <source>
        <dbReference type="PROSITE" id="PS50109"/>
    </source>
</evidence>
<dbReference type="PANTHER" id="PTHR41523:SF8">
    <property type="entry name" value="ETHYLENE RESPONSE SENSOR PROTEIN"/>
    <property type="match status" value="1"/>
</dbReference>
<dbReference type="PROSITE" id="PS50109">
    <property type="entry name" value="HIS_KIN"/>
    <property type="match status" value="1"/>
</dbReference>
<evidence type="ECO:0000256" key="5">
    <source>
        <dbReference type="ARBA" id="ARBA00022741"/>
    </source>
</evidence>
<organism evidence="11 12">
    <name type="scientific">Phyllobacterium phragmitis</name>
    <dbReference type="NCBI Taxonomy" id="2670329"/>
    <lineage>
        <taxon>Bacteria</taxon>
        <taxon>Pseudomonadati</taxon>
        <taxon>Pseudomonadota</taxon>
        <taxon>Alphaproteobacteria</taxon>
        <taxon>Hyphomicrobiales</taxon>
        <taxon>Phyllobacteriaceae</taxon>
        <taxon>Phyllobacterium</taxon>
    </lineage>
</organism>
<dbReference type="EMBL" id="PVBR01000005">
    <property type="protein sequence ID" value="PRD43995.1"/>
    <property type="molecule type" value="Genomic_DNA"/>
</dbReference>
<keyword evidence="9" id="KW-1133">Transmembrane helix</keyword>
<evidence type="ECO:0000256" key="1">
    <source>
        <dbReference type="ARBA" id="ARBA00000085"/>
    </source>
</evidence>
<proteinExistence type="predicted"/>
<evidence type="ECO:0000313" key="12">
    <source>
        <dbReference type="Proteomes" id="UP000239434"/>
    </source>
</evidence>
<keyword evidence="7" id="KW-0067">ATP-binding</keyword>
<feature type="transmembrane region" description="Helical" evidence="9">
    <location>
        <begin position="191"/>
        <end position="211"/>
    </location>
</feature>
<dbReference type="InterPro" id="IPR003594">
    <property type="entry name" value="HATPase_dom"/>
</dbReference>
<accession>A0A2S9ITZ7</accession>
<dbReference type="EC" id="2.7.13.3" evidence="2"/>
<comment type="catalytic activity">
    <reaction evidence="1">
        <text>ATP + protein L-histidine = ADP + protein N-phospho-L-histidine.</text>
        <dbReference type="EC" id="2.7.13.3"/>
    </reaction>
</comment>
<evidence type="ECO:0000256" key="6">
    <source>
        <dbReference type="ARBA" id="ARBA00022777"/>
    </source>
</evidence>
<name>A0A2S9ITZ7_9HYPH</name>
<dbReference type="InterPro" id="IPR005467">
    <property type="entry name" value="His_kinase_dom"/>
</dbReference>
<evidence type="ECO:0000256" key="3">
    <source>
        <dbReference type="ARBA" id="ARBA00022553"/>
    </source>
</evidence>
<keyword evidence="8" id="KW-0175">Coiled coil</keyword>
<dbReference type="CDD" id="cd19410">
    <property type="entry name" value="HK9-like_sensor"/>
    <property type="match status" value="1"/>
</dbReference>
<dbReference type="Pfam" id="PF07568">
    <property type="entry name" value="HisKA_2"/>
    <property type="match status" value="1"/>
</dbReference>
<evidence type="ECO:0000256" key="9">
    <source>
        <dbReference type="SAM" id="Phobius"/>
    </source>
</evidence>
<keyword evidence="12" id="KW-1185">Reference proteome</keyword>
<keyword evidence="9" id="KW-0812">Transmembrane</keyword>
<dbReference type="Pfam" id="PF05227">
    <property type="entry name" value="CHASE3"/>
    <property type="match status" value="1"/>
</dbReference>
<feature type="domain" description="Histidine kinase" evidence="10">
    <location>
        <begin position="266"/>
        <end position="472"/>
    </location>
</feature>
<evidence type="ECO:0000256" key="4">
    <source>
        <dbReference type="ARBA" id="ARBA00022679"/>
    </source>
</evidence>
<gene>
    <name evidence="11" type="ORF">C5748_09140</name>
</gene>